<sequence>MKTDKVVGWPTSSFSQFFDELFAKSWWVILFVLLCYIGSEQVRQRQKRQINTLKELVSHLSSEQTKALSEQQELRLVERGSKDDREWIEQVLMRRLGVIPKGQTKYLFFR</sequence>
<comment type="caution">
    <text evidence="2">The sequence shown here is derived from an EMBL/GenBank/DDBJ whole genome shotgun (WGS) entry which is preliminary data.</text>
</comment>
<proteinExistence type="predicted"/>
<organism evidence="2 3">
    <name type="scientific">Simkania negevensis</name>
    <dbReference type="NCBI Taxonomy" id="83561"/>
    <lineage>
        <taxon>Bacteria</taxon>
        <taxon>Pseudomonadati</taxon>
        <taxon>Chlamydiota</taxon>
        <taxon>Chlamydiia</taxon>
        <taxon>Parachlamydiales</taxon>
        <taxon>Simkaniaceae</taxon>
        <taxon>Simkania</taxon>
    </lineage>
</organism>
<evidence type="ECO:0000256" key="1">
    <source>
        <dbReference type="SAM" id="Phobius"/>
    </source>
</evidence>
<dbReference type="Proteomes" id="UP000722121">
    <property type="component" value="Unassembled WGS sequence"/>
</dbReference>
<accession>A0ABS3AS74</accession>
<reference evidence="2 3" key="1">
    <citation type="submission" date="2021-02" db="EMBL/GenBank/DDBJ databases">
        <title>Activity-based single-cell genomes from oceanic crustal fluid captures similar information to metagenomic and metatranscriptomic surveys with orders of magnitude less sampling.</title>
        <authorList>
            <person name="D'Angelo T.S."/>
            <person name="Orcutt B.N."/>
        </authorList>
    </citation>
    <scope>NUCLEOTIDE SEQUENCE [LARGE SCALE GENOMIC DNA]</scope>
    <source>
        <strain evidence="2">AH-315-G07</strain>
    </source>
</reference>
<keyword evidence="3" id="KW-1185">Reference proteome</keyword>
<evidence type="ECO:0000313" key="2">
    <source>
        <dbReference type="EMBL" id="MBN4067220.1"/>
    </source>
</evidence>
<gene>
    <name evidence="2" type="ORF">JYU14_03955</name>
</gene>
<protein>
    <recommendedName>
        <fullName evidence="4">Septum formation initiator</fullName>
    </recommendedName>
</protein>
<feature type="transmembrane region" description="Helical" evidence="1">
    <location>
        <begin position="21"/>
        <end position="39"/>
    </location>
</feature>
<evidence type="ECO:0000313" key="3">
    <source>
        <dbReference type="Proteomes" id="UP000722121"/>
    </source>
</evidence>
<keyword evidence="1" id="KW-0812">Transmembrane</keyword>
<evidence type="ECO:0008006" key="4">
    <source>
        <dbReference type="Google" id="ProtNLM"/>
    </source>
</evidence>
<keyword evidence="1" id="KW-0472">Membrane</keyword>
<keyword evidence="1" id="KW-1133">Transmembrane helix</keyword>
<dbReference type="EMBL" id="JAFITR010000086">
    <property type="protein sequence ID" value="MBN4067220.1"/>
    <property type="molecule type" value="Genomic_DNA"/>
</dbReference>
<name>A0ABS3AS74_9BACT</name>